<dbReference type="Pfam" id="PF10259">
    <property type="entry name" value="Rogdi_lz"/>
    <property type="match status" value="1"/>
</dbReference>
<dbReference type="InterPro" id="IPR028241">
    <property type="entry name" value="RAVE2/Rogdi"/>
</dbReference>
<proteinExistence type="predicted"/>
<keyword evidence="2" id="KW-1185">Reference proteome</keyword>
<dbReference type="GO" id="GO:0043291">
    <property type="term" value="C:RAVE complex"/>
    <property type="evidence" value="ECO:0007669"/>
    <property type="project" value="TreeGrafter"/>
</dbReference>
<evidence type="ECO:0000313" key="2">
    <source>
        <dbReference type="Proteomes" id="UP000799439"/>
    </source>
</evidence>
<dbReference type="OrthoDB" id="66510at2759"/>
<dbReference type="AlphaFoldDB" id="A0A9P4IV35"/>
<sequence>MSTVLWPPIAQDGLRKKQESTAKRELEWLVEAVQDTLRSLKAGLEECATLLAPRDSGSTLVLSSQRSESLKGFVTLNGTRIVKGDVQLRLASLPPPRGQPAYRLAVSSSASAPTLVIEQLVSARTLINSCLDVVDATSWTGDASSADYISSQFRLLHENVQEAKSALIGGPDTAKSWPDDPIDKNTFDPPLPGPLSLHFYVADAGLNLVVRTLEIASDGHSGTSTPNSSYSQTYSGLSIRNRLAAALGAVQAPLHDEHDEAFTYRGQQVRVKEKVRVETQDPSLMAALAKLSALEHTVALMRRALDVVMGVEQGEDGEA</sequence>
<evidence type="ECO:0000313" key="1">
    <source>
        <dbReference type="EMBL" id="KAF2150211.1"/>
    </source>
</evidence>
<protein>
    <recommendedName>
        <fullName evidence="3">RAVE subunit 2/Rogdi</fullName>
    </recommendedName>
</protein>
<gene>
    <name evidence="1" type="ORF">K461DRAFT_296586</name>
</gene>
<name>A0A9P4IV35_9PEZI</name>
<reference evidence="1" key="1">
    <citation type="journal article" date="2020" name="Stud. Mycol.">
        <title>101 Dothideomycetes genomes: a test case for predicting lifestyles and emergence of pathogens.</title>
        <authorList>
            <person name="Haridas S."/>
            <person name="Albert R."/>
            <person name="Binder M."/>
            <person name="Bloem J."/>
            <person name="Labutti K."/>
            <person name="Salamov A."/>
            <person name="Andreopoulos B."/>
            <person name="Baker S."/>
            <person name="Barry K."/>
            <person name="Bills G."/>
            <person name="Bluhm B."/>
            <person name="Cannon C."/>
            <person name="Castanera R."/>
            <person name="Culley D."/>
            <person name="Daum C."/>
            <person name="Ezra D."/>
            <person name="Gonzalez J."/>
            <person name="Henrissat B."/>
            <person name="Kuo A."/>
            <person name="Liang C."/>
            <person name="Lipzen A."/>
            <person name="Lutzoni F."/>
            <person name="Magnuson J."/>
            <person name="Mondo S."/>
            <person name="Nolan M."/>
            <person name="Ohm R."/>
            <person name="Pangilinan J."/>
            <person name="Park H.-J."/>
            <person name="Ramirez L."/>
            <person name="Alfaro M."/>
            <person name="Sun H."/>
            <person name="Tritt A."/>
            <person name="Yoshinaga Y."/>
            <person name="Zwiers L.-H."/>
            <person name="Turgeon B."/>
            <person name="Goodwin S."/>
            <person name="Spatafora J."/>
            <person name="Crous P."/>
            <person name="Grigoriev I."/>
        </authorList>
    </citation>
    <scope>NUCLEOTIDE SEQUENCE</scope>
    <source>
        <strain evidence="1">CBS 260.36</strain>
    </source>
</reference>
<dbReference type="EMBL" id="ML996090">
    <property type="protein sequence ID" value="KAF2150211.1"/>
    <property type="molecule type" value="Genomic_DNA"/>
</dbReference>
<dbReference type="PANTHER" id="PTHR13618:SF1">
    <property type="entry name" value="PROTEIN ROGDI HOMOLOG"/>
    <property type="match status" value="1"/>
</dbReference>
<evidence type="ECO:0008006" key="3">
    <source>
        <dbReference type="Google" id="ProtNLM"/>
    </source>
</evidence>
<comment type="caution">
    <text evidence="1">The sequence shown here is derived from an EMBL/GenBank/DDBJ whole genome shotgun (WGS) entry which is preliminary data.</text>
</comment>
<accession>A0A9P4IV35</accession>
<dbReference type="Proteomes" id="UP000799439">
    <property type="component" value="Unassembled WGS sequence"/>
</dbReference>
<dbReference type="PANTHER" id="PTHR13618">
    <property type="entry name" value="LEUCINE ZIPPER CONTAINING TRANSCRIPTION FACTOR LZF1"/>
    <property type="match status" value="1"/>
</dbReference>
<organism evidence="1 2">
    <name type="scientific">Myriangium duriaei CBS 260.36</name>
    <dbReference type="NCBI Taxonomy" id="1168546"/>
    <lineage>
        <taxon>Eukaryota</taxon>
        <taxon>Fungi</taxon>
        <taxon>Dikarya</taxon>
        <taxon>Ascomycota</taxon>
        <taxon>Pezizomycotina</taxon>
        <taxon>Dothideomycetes</taxon>
        <taxon>Dothideomycetidae</taxon>
        <taxon>Myriangiales</taxon>
        <taxon>Myriangiaceae</taxon>
        <taxon>Myriangium</taxon>
    </lineage>
</organism>